<evidence type="ECO:0000259" key="2">
    <source>
        <dbReference type="Pfam" id="PF21671"/>
    </source>
</evidence>
<sequence length="282" mass="28693">MQRSILALSILLAAVAHAQPGRFPCGSSAPNQRTCESLSHPTARRGIIVPVDSQCATDAQCDFGSCTAEDGGEGVCNGGLGDSCEGPDGPDDSLCAGNLGCQVDAVKGKAVCGGLGADCSFSGSYQPAASPNNGACLTNYCNPATLTCGTKPKNRRPRPVAIAGPLYEVEAQQQRYRPAASSDEGAPRAPRPAVPAGASCPVGFNVCPITRKGSQSGFILACFDTSSSATHCGGCTGANADEWNAEEVQGVDCTALPGVASSACVDSTCRICTFRLALLLWP</sequence>
<evidence type="ECO:0000313" key="4">
    <source>
        <dbReference type="Proteomes" id="UP001342314"/>
    </source>
</evidence>
<dbReference type="InterPro" id="IPR048661">
    <property type="entry name" value="CPL1-like"/>
</dbReference>
<dbReference type="Proteomes" id="UP001342314">
    <property type="component" value="Unassembled WGS sequence"/>
</dbReference>
<proteinExistence type="predicted"/>
<name>A0AAV5GFS9_9BASI</name>
<feature type="chain" id="PRO_5044000096" description="Protein CPL1-like domain-containing protein" evidence="1">
    <location>
        <begin position="19"/>
        <end position="282"/>
    </location>
</feature>
<organism evidence="3 4">
    <name type="scientific">Rhodotorula paludigena</name>
    <dbReference type="NCBI Taxonomy" id="86838"/>
    <lineage>
        <taxon>Eukaryota</taxon>
        <taxon>Fungi</taxon>
        <taxon>Dikarya</taxon>
        <taxon>Basidiomycota</taxon>
        <taxon>Pucciniomycotina</taxon>
        <taxon>Microbotryomycetes</taxon>
        <taxon>Sporidiobolales</taxon>
        <taxon>Sporidiobolaceae</taxon>
        <taxon>Rhodotorula</taxon>
    </lineage>
</organism>
<dbReference type="EMBL" id="BQKY01000008">
    <property type="protein sequence ID" value="GJN91400.1"/>
    <property type="molecule type" value="Genomic_DNA"/>
</dbReference>
<dbReference type="AlphaFoldDB" id="A0AAV5GFS9"/>
<comment type="caution">
    <text evidence="3">The sequence shown here is derived from an EMBL/GenBank/DDBJ whole genome shotgun (WGS) entry which is preliminary data.</text>
</comment>
<reference evidence="3 4" key="1">
    <citation type="submission" date="2021-12" db="EMBL/GenBank/DDBJ databases">
        <title>High titer production of polyol ester of fatty acids by Rhodotorula paludigena BS15 towards product separation-free biomass refinery.</title>
        <authorList>
            <person name="Mano J."/>
            <person name="Ono H."/>
            <person name="Tanaka T."/>
            <person name="Naito K."/>
            <person name="Sushida H."/>
            <person name="Ike M."/>
            <person name="Tokuyasu K."/>
            <person name="Kitaoka M."/>
        </authorList>
    </citation>
    <scope>NUCLEOTIDE SEQUENCE [LARGE SCALE GENOMIC DNA]</scope>
    <source>
        <strain evidence="3 4">BS15</strain>
    </source>
</reference>
<keyword evidence="4" id="KW-1185">Reference proteome</keyword>
<evidence type="ECO:0000256" key="1">
    <source>
        <dbReference type="SAM" id="SignalP"/>
    </source>
</evidence>
<keyword evidence="1" id="KW-0732">Signal</keyword>
<accession>A0AAV5GFS9</accession>
<feature type="signal peptide" evidence="1">
    <location>
        <begin position="1"/>
        <end position="18"/>
    </location>
</feature>
<protein>
    <recommendedName>
        <fullName evidence="2">Protein CPL1-like domain-containing protein</fullName>
    </recommendedName>
</protein>
<evidence type="ECO:0000313" key="3">
    <source>
        <dbReference type="EMBL" id="GJN91400.1"/>
    </source>
</evidence>
<gene>
    <name evidence="3" type="ORF">Rhopal_004421-T1</name>
</gene>
<dbReference type="Pfam" id="PF21671">
    <property type="entry name" value="CPL1-like"/>
    <property type="match status" value="1"/>
</dbReference>
<feature type="domain" description="Protein CPL1-like" evidence="2">
    <location>
        <begin position="222"/>
        <end position="271"/>
    </location>
</feature>